<feature type="binding site" evidence="12">
    <location>
        <position position="272"/>
    </location>
    <ligand>
        <name>K(+)</name>
        <dbReference type="ChEBI" id="CHEBI:29103"/>
    </ligand>
</feature>
<feature type="binding site" evidence="12">
    <location>
        <position position="276"/>
    </location>
    <ligand>
        <name>substrate</name>
    </ligand>
</feature>
<feature type="binding site" evidence="12">
    <location>
        <begin position="48"/>
        <end position="52"/>
    </location>
    <ligand>
        <name>substrate</name>
    </ligand>
</feature>
<comment type="activity regulation">
    <text evidence="12">Activated by a monovalent cation that binds near, but not in, the active site. The most likely occupant of the site in vivo is potassium. Ion binding induces a conformational change that may alter substrate affinity.</text>
</comment>
<dbReference type="PROSITE" id="PS00584">
    <property type="entry name" value="PFKB_KINASES_2"/>
    <property type="match status" value="1"/>
</dbReference>
<dbReference type="EC" id="2.7.1.15" evidence="2 12"/>
<keyword evidence="11 12" id="KW-0119">Carbohydrate metabolism</keyword>
<comment type="subcellular location">
    <subcellularLocation>
        <location evidence="12">Cytoplasm</location>
    </subcellularLocation>
    <subcellularLocation>
        <location evidence="12">Nucleus</location>
    </subcellularLocation>
</comment>
<dbReference type="InterPro" id="IPR002173">
    <property type="entry name" value="Carboh/pur_kinase_PfkB_CS"/>
</dbReference>
<dbReference type="Proteomes" id="UP001296104">
    <property type="component" value="Unassembled WGS sequence"/>
</dbReference>
<dbReference type="InterPro" id="IPR029056">
    <property type="entry name" value="Ribokinase-like"/>
</dbReference>
<feature type="binding site" evidence="12">
    <location>
        <begin position="20"/>
        <end position="22"/>
    </location>
    <ligand>
        <name>substrate</name>
    </ligand>
</feature>
<evidence type="ECO:0000256" key="8">
    <source>
        <dbReference type="ARBA" id="ARBA00022840"/>
    </source>
</evidence>
<dbReference type="AlphaFoldDB" id="A0AAI9EAJ8"/>
<evidence type="ECO:0000259" key="13">
    <source>
        <dbReference type="Pfam" id="PF00294"/>
    </source>
</evidence>
<evidence type="ECO:0000256" key="11">
    <source>
        <dbReference type="ARBA" id="ARBA00023277"/>
    </source>
</evidence>
<dbReference type="HAMAP" id="MF_01987">
    <property type="entry name" value="Ribokinase"/>
    <property type="match status" value="1"/>
</dbReference>
<keyword evidence="8 12" id="KW-0067">ATP-binding</keyword>
<dbReference type="PANTHER" id="PTHR10584">
    <property type="entry name" value="SUGAR KINASE"/>
    <property type="match status" value="1"/>
</dbReference>
<keyword evidence="10 12" id="KW-0630">Potassium</keyword>
<organism evidence="14 15">
    <name type="scientific">Lecanosticta acicola</name>
    <dbReference type="NCBI Taxonomy" id="111012"/>
    <lineage>
        <taxon>Eukaryota</taxon>
        <taxon>Fungi</taxon>
        <taxon>Dikarya</taxon>
        <taxon>Ascomycota</taxon>
        <taxon>Pezizomycotina</taxon>
        <taxon>Dothideomycetes</taxon>
        <taxon>Dothideomycetidae</taxon>
        <taxon>Mycosphaerellales</taxon>
        <taxon>Mycosphaerellaceae</taxon>
        <taxon>Lecanosticta</taxon>
    </lineage>
</organism>
<feature type="domain" description="Carbohydrate kinase PfkB" evidence="13">
    <location>
        <begin position="13"/>
        <end position="321"/>
    </location>
</feature>
<sequence length="344" mass="36736">MAEITRNQKKKIVSVIGSLNIDFITRTLRIPEAGETFAARSFDTGFGGKGANQAVAAARLAGEDVSVRMMGQVGDDGFGNDYFEALGREGIESSGVRELKGQKTGVTNIIVEEASGENRILFVANANDAYPEEYGPDWDLLVAEEEGGGGEVVVFQLEIPMEVVLHNMRKAREAGKHVILNPAPAAPLPESAFEQIDTLVMNESETAILAGPQHQPKDQSNETLIALAKKFLSWGVRDAVVITLGEKGLVYATSSGSEGHLNAYKAKVVDTTAAGDTFVGGYAVQRVRNLASGFDYTQALQFATLAASKTVEKEGAMAAIPYLRQLQVGAITDKRTIAAAESKK</sequence>
<reference evidence="14" key="1">
    <citation type="submission" date="2023-11" db="EMBL/GenBank/DDBJ databases">
        <authorList>
            <person name="Alioto T."/>
            <person name="Alioto T."/>
            <person name="Gomez Garrido J."/>
        </authorList>
    </citation>
    <scope>NUCLEOTIDE SEQUENCE</scope>
</reference>
<comment type="pathway">
    <text evidence="12">Carbohydrate metabolism; D-ribose degradation; D-ribose 5-phosphate from beta-D-ribopyranose: step 2/2.</text>
</comment>
<evidence type="ECO:0000256" key="10">
    <source>
        <dbReference type="ARBA" id="ARBA00022958"/>
    </source>
</evidence>
<evidence type="ECO:0000256" key="6">
    <source>
        <dbReference type="ARBA" id="ARBA00022741"/>
    </source>
</evidence>
<feature type="binding site" evidence="12">
    <location>
        <begin position="243"/>
        <end position="248"/>
    </location>
    <ligand>
        <name>ATP</name>
        <dbReference type="ChEBI" id="CHEBI:30616"/>
    </ligand>
</feature>
<comment type="similarity">
    <text evidence="1">Belongs to the carbohydrate kinase pfkB family.</text>
</comment>
<feature type="binding site" evidence="12">
    <location>
        <position position="310"/>
    </location>
    <ligand>
        <name>K(+)</name>
        <dbReference type="ChEBI" id="CHEBI:29103"/>
    </ligand>
</feature>
<feature type="binding site" evidence="12">
    <location>
        <position position="270"/>
    </location>
    <ligand>
        <name>K(+)</name>
        <dbReference type="ChEBI" id="CHEBI:29103"/>
    </ligand>
</feature>
<feature type="binding site" evidence="12">
    <location>
        <position position="313"/>
    </location>
    <ligand>
        <name>K(+)</name>
        <dbReference type="ChEBI" id="CHEBI:29103"/>
    </ligand>
</feature>
<comment type="subunit">
    <text evidence="12">Homodimer.</text>
</comment>
<dbReference type="Pfam" id="PF00294">
    <property type="entry name" value="PfkB"/>
    <property type="match status" value="1"/>
</dbReference>
<gene>
    <name evidence="14" type="ORF">LECACI_7A006109</name>
</gene>
<dbReference type="PANTHER" id="PTHR10584:SF166">
    <property type="entry name" value="RIBOKINASE"/>
    <property type="match status" value="1"/>
</dbReference>
<dbReference type="GO" id="GO:0005634">
    <property type="term" value="C:nucleus"/>
    <property type="evidence" value="ECO:0007669"/>
    <property type="project" value="UniProtKB-SubCell"/>
</dbReference>
<dbReference type="SUPFAM" id="SSF53613">
    <property type="entry name" value="Ribokinase-like"/>
    <property type="match status" value="1"/>
</dbReference>
<proteinExistence type="inferred from homology"/>
<feature type="binding site" evidence="12">
    <location>
        <begin position="275"/>
        <end position="276"/>
    </location>
    <ligand>
        <name>ATP</name>
        <dbReference type="ChEBI" id="CHEBI:30616"/>
    </ligand>
</feature>
<dbReference type="GO" id="GO:0004747">
    <property type="term" value="F:ribokinase activity"/>
    <property type="evidence" value="ECO:0007669"/>
    <property type="project" value="UniProtKB-UniRule"/>
</dbReference>
<dbReference type="Gene3D" id="3.40.1190.20">
    <property type="match status" value="1"/>
</dbReference>
<evidence type="ECO:0000256" key="1">
    <source>
        <dbReference type="ARBA" id="ARBA00005380"/>
    </source>
</evidence>
<evidence type="ECO:0000256" key="3">
    <source>
        <dbReference type="ARBA" id="ARBA00016943"/>
    </source>
</evidence>
<evidence type="ECO:0000313" key="14">
    <source>
        <dbReference type="EMBL" id="CAK4030951.1"/>
    </source>
</evidence>
<evidence type="ECO:0000256" key="7">
    <source>
        <dbReference type="ARBA" id="ARBA00022777"/>
    </source>
</evidence>
<comment type="cofactor">
    <cofactor evidence="12">
        <name>Mg(2+)</name>
        <dbReference type="ChEBI" id="CHEBI:18420"/>
    </cofactor>
    <text evidence="12">Requires a divalent cation, most likely magnesium in vivo, as an electrophilic catalyst to aid phosphoryl group transfer. It is the chelate of the metal and the nucleotide that is the actual substrate.</text>
</comment>
<dbReference type="GO" id="GO:0019303">
    <property type="term" value="P:D-ribose catabolic process"/>
    <property type="evidence" value="ECO:0007669"/>
    <property type="project" value="UniProtKB-UniRule"/>
</dbReference>
<comment type="caution">
    <text evidence="12">Lacks conserved residue(s) required for the propagation of feature annotation.</text>
</comment>
<feature type="active site" description="Proton acceptor" evidence="12">
    <location>
        <position position="276"/>
    </location>
</feature>
<dbReference type="GO" id="GO:0046872">
    <property type="term" value="F:metal ion binding"/>
    <property type="evidence" value="ECO:0007669"/>
    <property type="project" value="UniProtKB-KW"/>
</dbReference>
<name>A0AAI9EAJ8_9PEZI</name>
<feature type="binding site" evidence="12">
    <location>
        <position position="202"/>
    </location>
    <ligand>
        <name>ATP</name>
        <dbReference type="ChEBI" id="CHEBI:30616"/>
    </ligand>
</feature>
<feature type="binding site" evidence="12">
    <location>
        <position position="158"/>
    </location>
    <ligand>
        <name>substrate</name>
    </ligand>
</feature>
<dbReference type="InterPro" id="IPR002139">
    <property type="entry name" value="Ribo/fructo_kinase"/>
</dbReference>
<dbReference type="PRINTS" id="PR00990">
    <property type="entry name" value="RIBOKINASE"/>
</dbReference>
<keyword evidence="12" id="KW-0539">Nucleus</keyword>
<dbReference type="GO" id="GO:0005524">
    <property type="term" value="F:ATP binding"/>
    <property type="evidence" value="ECO:0007669"/>
    <property type="project" value="UniProtKB-UniRule"/>
</dbReference>
<dbReference type="InterPro" id="IPR011877">
    <property type="entry name" value="Ribokinase"/>
</dbReference>
<accession>A0AAI9EAJ8</accession>
<keyword evidence="9 12" id="KW-0460">Magnesium</keyword>
<feature type="binding site" evidence="12">
    <location>
        <position position="315"/>
    </location>
    <ligand>
        <name>K(+)</name>
        <dbReference type="ChEBI" id="CHEBI:29103"/>
    </ligand>
</feature>
<evidence type="ECO:0000256" key="12">
    <source>
        <dbReference type="HAMAP-Rule" id="MF_03215"/>
    </source>
</evidence>
<keyword evidence="5 12" id="KW-0479">Metal-binding</keyword>
<comment type="caution">
    <text evidence="14">The sequence shown here is derived from an EMBL/GenBank/DDBJ whole genome shotgun (WGS) entry which is preliminary data.</text>
</comment>
<evidence type="ECO:0000256" key="9">
    <source>
        <dbReference type="ARBA" id="ARBA00022842"/>
    </source>
</evidence>
<evidence type="ECO:0000256" key="4">
    <source>
        <dbReference type="ARBA" id="ARBA00022679"/>
    </source>
</evidence>
<comment type="similarity">
    <text evidence="12">Belongs to the carbohydrate kinase PfkB family. Ribokinase subfamily.</text>
</comment>
<dbReference type="CDD" id="cd01174">
    <property type="entry name" value="ribokinase"/>
    <property type="match status" value="1"/>
</dbReference>
<comment type="function">
    <text evidence="12">Catalyzes the phosphorylation of ribose at O-5 in a reaction requiring ATP and magnesium. The resulting D-ribose-5-phosphate can then be used either for sythesis of nucleotides, histidine, and tryptophan, or as a component of the pentose phosphate pathway.</text>
</comment>
<evidence type="ECO:0000256" key="2">
    <source>
        <dbReference type="ARBA" id="ARBA00012035"/>
    </source>
</evidence>
<keyword evidence="6 12" id="KW-0547">Nucleotide-binding</keyword>
<evidence type="ECO:0000313" key="15">
    <source>
        <dbReference type="Proteomes" id="UP001296104"/>
    </source>
</evidence>
<dbReference type="EMBL" id="CAVMBE010000042">
    <property type="protein sequence ID" value="CAK4030951.1"/>
    <property type="molecule type" value="Genomic_DNA"/>
</dbReference>
<keyword evidence="4 12" id="KW-0808">Transferase</keyword>
<evidence type="ECO:0000256" key="5">
    <source>
        <dbReference type="ARBA" id="ARBA00022723"/>
    </source>
</evidence>
<comment type="catalytic activity">
    <reaction evidence="12">
        <text>D-ribose + ATP = D-ribose 5-phosphate + ADP + H(+)</text>
        <dbReference type="Rhea" id="RHEA:13697"/>
        <dbReference type="ChEBI" id="CHEBI:15378"/>
        <dbReference type="ChEBI" id="CHEBI:30616"/>
        <dbReference type="ChEBI" id="CHEBI:47013"/>
        <dbReference type="ChEBI" id="CHEBI:78346"/>
        <dbReference type="ChEBI" id="CHEBI:456216"/>
        <dbReference type="EC" id="2.7.1.15"/>
    </reaction>
</comment>
<dbReference type="InterPro" id="IPR011611">
    <property type="entry name" value="PfkB_dom"/>
</dbReference>
<keyword evidence="15" id="KW-1185">Reference proteome</keyword>
<keyword evidence="7 12" id="KW-0418">Kinase</keyword>
<protein>
    <recommendedName>
        <fullName evidence="3 12">Ribokinase</fullName>
        <shortName evidence="12">RK</shortName>
        <ecNumber evidence="2 12">2.7.1.15</ecNumber>
    </recommendedName>
</protein>
<keyword evidence="12" id="KW-0963">Cytoplasm</keyword>
<dbReference type="GO" id="GO:0005737">
    <property type="term" value="C:cytoplasm"/>
    <property type="evidence" value="ECO:0007669"/>
    <property type="project" value="UniProtKB-SubCell"/>
</dbReference>